<dbReference type="PANTHER" id="PTHR44307">
    <property type="entry name" value="PHOSPHOETHANOLAMINE METHYLTRANSFERASE"/>
    <property type="match status" value="1"/>
</dbReference>
<protein>
    <recommendedName>
        <fullName evidence="5">phosphoethanolamine N-methyltransferase</fullName>
        <ecNumber evidence="5">2.1.1.103</ecNumber>
    </recommendedName>
</protein>
<sequence length="512" mass="58357">MLDYWKQHSQEATVEEMMLDSCAKIIAREERPEILSMLPDVDGRDVLELGAGIGRFTGQLSKIARHVTAVDFMEKFIQKNRESNGFRGNVTFLHADITALALPPHSFDLIFSNWLFMYLSDEELHGVTQKMVSWLRPGGYLFFRESCFHQSGDAKRSFNPTKYRKPADYNHILTSVSQSPPEPQGTSCGLEIVMSKSVQAYIKLKRNQYQVCWLLQKIQRNRSANLGFETFQKFLDNSQYSRVGILRYEKVFGRGFVSTGGLETTKEFVTMLKLEAGQQVLDVGCGIGGGDFYMAKTCGVEVLGMDLSSNMVEIAMERALEEDTKLVQFEIADATKRNFPEHSFDVVYSRDTILHIADKPALFRKFYEWLKPGGKLLVTDYCCGERPWTEIFEAYVKQRNYNLQTVRVYAQVLEGSGFVRVQALDRTDQFVGILNRELERIRGIQSEFVQEFSEQDYDCIVSGWRQKLHRCALGEQRWGVFYAEKPETDGAARGGEVGVTPIPPVTLTPTPQ</sequence>
<dbReference type="EC" id="2.1.1.103" evidence="5"/>
<dbReference type="Gene3D" id="3.40.50.150">
    <property type="entry name" value="Vaccinia Virus protein VP39"/>
    <property type="match status" value="2"/>
</dbReference>
<evidence type="ECO:0000256" key="2">
    <source>
        <dbReference type="ARBA" id="ARBA00005189"/>
    </source>
</evidence>
<evidence type="ECO:0000259" key="9">
    <source>
        <dbReference type="Pfam" id="PF08241"/>
    </source>
</evidence>
<dbReference type="Pfam" id="PF08241">
    <property type="entry name" value="Methyltransf_11"/>
    <property type="match status" value="1"/>
</dbReference>
<comment type="pathway">
    <text evidence="1">Phospholipid metabolism; phosphatidylcholine biosynthesis.</text>
</comment>
<name>V9KTI7_CALMI</name>
<evidence type="ECO:0000256" key="8">
    <source>
        <dbReference type="ARBA" id="ARBA00047841"/>
    </source>
</evidence>
<proteinExistence type="evidence at transcript level"/>
<feature type="domain" description="Methyltransferase" evidence="10">
    <location>
        <begin position="46"/>
        <end position="139"/>
    </location>
</feature>
<comment type="pathway">
    <text evidence="2">Lipid metabolism.</text>
</comment>
<accession>V9KTI7</accession>
<dbReference type="EMBL" id="JW869005">
    <property type="protein sequence ID" value="AFP01523.1"/>
    <property type="molecule type" value="mRNA"/>
</dbReference>
<organism evidence="11">
    <name type="scientific">Callorhinchus milii</name>
    <name type="common">Ghost shark</name>
    <dbReference type="NCBI Taxonomy" id="7868"/>
    <lineage>
        <taxon>Eukaryota</taxon>
        <taxon>Metazoa</taxon>
        <taxon>Chordata</taxon>
        <taxon>Craniata</taxon>
        <taxon>Vertebrata</taxon>
        <taxon>Chondrichthyes</taxon>
        <taxon>Holocephali</taxon>
        <taxon>Chimaeriformes</taxon>
        <taxon>Callorhinchidae</taxon>
        <taxon>Callorhinchus</taxon>
    </lineage>
</organism>
<evidence type="ECO:0000259" key="10">
    <source>
        <dbReference type="Pfam" id="PF13649"/>
    </source>
</evidence>
<comment type="catalytic activity">
    <reaction evidence="7">
        <text>phosphoethanolamine + S-adenosyl-L-methionine = N-methylethanolamine phosphate + S-adenosyl-L-homocysteine + H(+)</text>
        <dbReference type="Rhea" id="RHEA:20365"/>
        <dbReference type="ChEBI" id="CHEBI:15378"/>
        <dbReference type="ChEBI" id="CHEBI:57781"/>
        <dbReference type="ChEBI" id="CHEBI:57856"/>
        <dbReference type="ChEBI" id="CHEBI:58190"/>
        <dbReference type="ChEBI" id="CHEBI:59789"/>
        <dbReference type="EC" id="2.1.1.103"/>
    </reaction>
    <physiologicalReaction direction="left-to-right" evidence="7">
        <dbReference type="Rhea" id="RHEA:20366"/>
    </physiologicalReaction>
</comment>
<keyword evidence="3 11" id="KW-0489">Methyltransferase</keyword>
<evidence type="ECO:0000313" key="11">
    <source>
        <dbReference type="EMBL" id="AFP01523.1"/>
    </source>
</evidence>
<comment type="catalytic activity">
    <reaction evidence="8">
        <text>N-methylethanolamine phosphate + S-adenosyl-L-methionine = N,N-dimethylethanolamine phosphate + S-adenosyl-L-homocysteine + H(+)</text>
        <dbReference type="Rhea" id="RHEA:25321"/>
        <dbReference type="ChEBI" id="CHEBI:15378"/>
        <dbReference type="ChEBI" id="CHEBI:57781"/>
        <dbReference type="ChEBI" id="CHEBI:57856"/>
        <dbReference type="ChEBI" id="CHEBI:58641"/>
        <dbReference type="ChEBI" id="CHEBI:59789"/>
        <dbReference type="EC" id="2.1.1.103"/>
    </reaction>
    <physiologicalReaction direction="left-to-right" evidence="8">
        <dbReference type="Rhea" id="RHEA:25322"/>
    </physiologicalReaction>
</comment>
<dbReference type="Pfam" id="PF13649">
    <property type="entry name" value="Methyltransf_25"/>
    <property type="match status" value="1"/>
</dbReference>
<feature type="domain" description="Methyltransferase type 11" evidence="9">
    <location>
        <begin position="281"/>
        <end position="378"/>
    </location>
</feature>
<evidence type="ECO:0000256" key="4">
    <source>
        <dbReference type="ARBA" id="ARBA00022679"/>
    </source>
</evidence>
<dbReference type="CDD" id="cd02440">
    <property type="entry name" value="AdoMet_MTases"/>
    <property type="match status" value="2"/>
</dbReference>
<keyword evidence="4 11" id="KW-0808">Transferase</keyword>
<dbReference type="AlphaFoldDB" id="V9KTI7"/>
<evidence type="ECO:0000256" key="1">
    <source>
        <dbReference type="ARBA" id="ARBA00004969"/>
    </source>
</evidence>
<comment type="catalytic activity">
    <reaction evidence="6">
        <text>N,N-dimethylethanolamine phosphate + S-adenosyl-L-methionine = phosphocholine + S-adenosyl-L-homocysteine + H(+)</text>
        <dbReference type="Rhea" id="RHEA:25325"/>
        <dbReference type="ChEBI" id="CHEBI:15378"/>
        <dbReference type="ChEBI" id="CHEBI:57856"/>
        <dbReference type="ChEBI" id="CHEBI:58641"/>
        <dbReference type="ChEBI" id="CHEBI:59789"/>
        <dbReference type="ChEBI" id="CHEBI:295975"/>
        <dbReference type="EC" id="2.1.1.103"/>
    </reaction>
    <physiologicalReaction direction="left-to-right" evidence="6">
        <dbReference type="Rhea" id="RHEA:25326"/>
    </physiologicalReaction>
</comment>
<dbReference type="GO" id="GO:0032259">
    <property type="term" value="P:methylation"/>
    <property type="evidence" value="ECO:0007669"/>
    <property type="project" value="UniProtKB-KW"/>
</dbReference>
<dbReference type="PANTHER" id="PTHR44307:SF2">
    <property type="entry name" value="PHOSPHOETHANOLAMINE METHYLTRANSFERASE ISOFORM X1"/>
    <property type="match status" value="1"/>
</dbReference>
<dbReference type="InterPro" id="IPR041698">
    <property type="entry name" value="Methyltransf_25"/>
</dbReference>
<evidence type="ECO:0000256" key="6">
    <source>
        <dbReference type="ARBA" id="ARBA00047619"/>
    </source>
</evidence>
<dbReference type="InterPro" id="IPR013216">
    <property type="entry name" value="Methyltransf_11"/>
</dbReference>
<dbReference type="InterPro" id="IPR029063">
    <property type="entry name" value="SAM-dependent_MTases_sf"/>
</dbReference>
<dbReference type="SUPFAM" id="SSF53335">
    <property type="entry name" value="S-adenosyl-L-methionine-dependent methyltransferases"/>
    <property type="match status" value="2"/>
</dbReference>
<dbReference type="GO" id="GO:0000234">
    <property type="term" value="F:phosphoethanolamine N-methyltransferase activity"/>
    <property type="evidence" value="ECO:0007669"/>
    <property type="project" value="UniProtKB-EC"/>
</dbReference>
<reference evidence="11" key="1">
    <citation type="journal article" date="2014" name="Nature">
        <title>Elephant shark genome provides unique insights into gnathostome evolution.</title>
        <authorList>
            <consortium name="International Elephant Shark Genome Sequencing Consortium"/>
            <person name="Venkatesh B."/>
            <person name="Lee A.P."/>
            <person name="Ravi V."/>
            <person name="Maurya A.K."/>
            <person name="Lian M.M."/>
            <person name="Swann J.B."/>
            <person name="Ohta Y."/>
            <person name="Flajnik M.F."/>
            <person name="Sutoh Y."/>
            <person name="Kasahara M."/>
            <person name="Hoon S."/>
            <person name="Gangu V."/>
            <person name="Roy S.W."/>
            <person name="Irimia M."/>
            <person name="Korzh V."/>
            <person name="Kondrychyn I."/>
            <person name="Lim Z.W."/>
            <person name="Tay B.H."/>
            <person name="Tohari S."/>
            <person name="Kong K.W."/>
            <person name="Ho S."/>
            <person name="Lorente-Galdos B."/>
            <person name="Quilez J."/>
            <person name="Marques-Bonet T."/>
            <person name="Raney B.J."/>
            <person name="Ingham P.W."/>
            <person name="Tay A."/>
            <person name="Hillier L.W."/>
            <person name="Minx P."/>
            <person name="Boehm T."/>
            <person name="Wilson R.K."/>
            <person name="Brenner S."/>
            <person name="Warren W.C."/>
        </authorList>
    </citation>
    <scope>NUCLEOTIDE SEQUENCE</scope>
    <source>
        <tissue evidence="11">Testis</tissue>
    </source>
</reference>
<evidence type="ECO:0000256" key="7">
    <source>
        <dbReference type="ARBA" id="ARBA00047622"/>
    </source>
</evidence>
<evidence type="ECO:0000256" key="3">
    <source>
        <dbReference type="ARBA" id="ARBA00022603"/>
    </source>
</evidence>
<evidence type="ECO:0000256" key="5">
    <source>
        <dbReference type="ARBA" id="ARBA00035674"/>
    </source>
</evidence>